<dbReference type="AlphaFoldDB" id="A0A6S7JFV4"/>
<dbReference type="OrthoDB" id="5984173at2759"/>
<name>A0A6S7JFV4_PARCT</name>
<feature type="compositionally biased region" description="Low complexity" evidence="1">
    <location>
        <begin position="160"/>
        <end position="171"/>
    </location>
</feature>
<comment type="caution">
    <text evidence="2">The sequence shown here is derived from an EMBL/GenBank/DDBJ whole genome shotgun (WGS) entry which is preliminary data.</text>
</comment>
<gene>
    <name evidence="2" type="ORF">PACLA_8A050728</name>
</gene>
<sequence>MADAEQNFCDFSQNSAFKCGSHPAYRDEKDYIRLRKCNKEIKRHLNSVQVSQTALKTEMELIAYRCGYFDVESPVLQNKIICSMHRYKLGLKWNRPRGCCHPLHGRSQGRAYRGIGPEMSKDIMMKWNTFVAIGSGICRGCESTHRAEMKKMTALTPSHTSTMSSSSTTMSEAEQPSIRKRTVALPAASASTSPPESGSDKPPENDPSVITTGMEDSDTDTTRADETSDSDSDLEKKLVNCYENAESSNTQLQILSILCRGRTKQQLQALIPGLTVYRIDKARKHEVTIGAALPPEIVEIRRNRMEEEKIDHFLDFVSRPEFIQDVAYGTRNIKLSYGEKLEIPNVIRTVVVSRIIELYIAYCDETGFKPLGRSSLYSIIQ</sequence>
<dbReference type="Proteomes" id="UP001152795">
    <property type="component" value="Unassembled WGS sequence"/>
</dbReference>
<evidence type="ECO:0000313" key="2">
    <source>
        <dbReference type="EMBL" id="CAB4027890.1"/>
    </source>
</evidence>
<reference evidence="2" key="1">
    <citation type="submission" date="2020-04" db="EMBL/GenBank/DDBJ databases">
        <authorList>
            <person name="Alioto T."/>
            <person name="Alioto T."/>
            <person name="Gomez Garrido J."/>
        </authorList>
    </citation>
    <scope>NUCLEOTIDE SEQUENCE</scope>
    <source>
        <strain evidence="2">A484AB</strain>
    </source>
</reference>
<proteinExistence type="predicted"/>
<keyword evidence="3" id="KW-1185">Reference proteome</keyword>
<feature type="compositionally biased region" description="Low complexity" evidence="1">
    <location>
        <begin position="186"/>
        <end position="197"/>
    </location>
</feature>
<feature type="region of interest" description="Disordered" evidence="1">
    <location>
        <begin position="152"/>
        <end position="233"/>
    </location>
</feature>
<evidence type="ECO:0000313" key="3">
    <source>
        <dbReference type="Proteomes" id="UP001152795"/>
    </source>
</evidence>
<dbReference type="EMBL" id="CACRXK020015094">
    <property type="protein sequence ID" value="CAB4027890.1"/>
    <property type="molecule type" value="Genomic_DNA"/>
</dbReference>
<feature type="non-terminal residue" evidence="2">
    <location>
        <position position="381"/>
    </location>
</feature>
<accession>A0A6S7JFV4</accession>
<organism evidence="2 3">
    <name type="scientific">Paramuricea clavata</name>
    <name type="common">Red gorgonian</name>
    <name type="synonym">Violescent sea-whip</name>
    <dbReference type="NCBI Taxonomy" id="317549"/>
    <lineage>
        <taxon>Eukaryota</taxon>
        <taxon>Metazoa</taxon>
        <taxon>Cnidaria</taxon>
        <taxon>Anthozoa</taxon>
        <taxon>Octocorallia</taxon>
        <taxon>Malacalcyonacea</taxon>
        <taxon>Plexauridae</taxon>
        <taxon>Paramuricea</taxon>
    </lineage>
</organism>
<evidence type="ECO:0000256" key="1">
    <source>
        <dbReference type="SAM" id="MobiDB-lite"/>
    </source>
</evidence>
<protein>
    <submittedName>
        <fullName evidence="2">Transposon Tf2-6 poly</fullName>
    </submittedName>
</protein>